<feature type="compositionally biased region" description="Polar residues" evidence="1">
    <location>
        <begin position="18"/>
        <end position="32"/>
    </location>
</feature>
<dbReference type="AlphaFoldDB" id="A0A564YYA7"/>
<gene>
    <name evidence="2" type="ORF">WMSIL1_LOCUS10235</name>
</gene>
<dbReference type="Proteomes" id="UP000321570">
    <property type="component" value="Unassembled WGS sequence"/>
</dbReference>
<organism evidence="2 3">
    <name type="scientific">Hymenolepis diminuta</name>
    <name type="common">Rat tapeworm</name>
    <dbReference type="NCBI Taxonomy" id="6216"/>
    <lineage>
        <taxon>Eukaryota</taxon>
        <taxon>Metazoa</taxon>
        <taxon>Spiralia</taxon>
        <taxon>Lophotrochozoa</taxon>
        <taxon>Platyhelminthes</taxon>
        <taxon>Cestoda</taxon>
        <taxon>Eucestoda</taxon>
        <taxon>Cyclophyllidea</taxon>
        <taxon>Hymenolepididae</taxon>
        <taxon>Hymenolepis</taxon>
    </lineage>
</organism>
<evidence type="ECO:0000313" key="3">
    <source>
        <dbReference type="Proteomes" id="UP000321570"/>
    </source>
</evidence>
<feature type="region of interest" description="Disordered" evidence="1">
    <location>
        <begin position="1"/>
        <end position="61"/>
    </location>
</feature>
<sequence>MENGSKGDLSGRILTPSAEGSRNSGDPTQSSGRYLLPTHQKTPKLFKVNPTFEGLDSLSEI</sequence>
<protein>
    <submittedName>
        <fullName evidence="2">Uncharacterized protein</fullName>
    </submittedName>
</protein>
<keyword evidence="3" id="KW-1185">Reference proteome</keyword>
<evidence type="ECO:0000256" key="1">
    <source>
        <dbReference type="SAM" id="MobiDB-lite"/>
    </source>
</evidence>
<name>A0A564YYA7_HYMDI</name>
<reference evidence="2 3" key="1">
    <citation type="submission" date="2019-07" db="EMBL/GenBank/DDBJ databases">
        <authorList>
            <person name="Jastrzebski P J."/>
            <person name="Paukszto L."/>
            <person name="Jastrzebski P J."/>
        </authorList>
    </citation>
    <scope>NUCLEOTIDE SEQUENCE [LARGE SCALE GENOMIC DNA]</scope>
    <source>
        <strain evidence="2 3">WMS-il1</strain>
    </source>
</reference>
<dbReference type="EMBL" id="CABIJS010000444">
    <property type="protein sequence ID" value="VUZ51628.1"/>
    <property type="molecule type" value="Genomic_DNA"/>
</dbReference>
<evidence type="ECO:0000313" key="2">
    <source>
        <dbReference type="EMBL" id="VUZ51628.1"/>
    </source>
</evidence>
<accession>A0A564YYA7</accession>
<proteinExistence type="predicted"/>